<evidence type="ECO:0000256" key="2">
    <source>
        <dbReference type="SAM" id="SignalP"/>
    </source>
</evidence>
<dbReference type="Proteomes" id="UP000198749">
    <property type="component" value="Unassembled WGS sequence"/>
</dbReference>
<keyword evidence="2" id="KW-0732">Signal</keyword>
<feature type="chain" id="PRO_5011703646" evidence="2">
    <location>
        <begin position="23"/>
        <end position="413"/>
    </location>
</feature>
<feature type="transmembrane region" description="Helical" evidence="1">
    <location>
        <begin position="350"/>
        <end position="372"/>
    </location>
</feature>
<sequence>MKTLFALFLMLIGSLFSTTVLAHFTHFEPRIIHLYQDNRDTIILMRMPLPLVLLDNSWQGVDSQQAIPFTHRVTAAERTEYLLNHSEIKASLRRLKQLISSGYRIKKEGQNQIYRIEAINIFNSDSRNPFSSLDTAQSNFNGDITISEDARSLFDAGLDIRLRLADTSLNTDEINISSILGDKFNAINRLANIVNLHREGEITSVTTVGILDYSTTRLPTLTSKLINGFNSGFSHILIGTDHILFILLLFFSATGFIRLLSLATAFTLGHSFSLLFGHNLAISSPAFTPGIELLIALTICVTAILLLCQKAQHIGTTPILIIGVIHGFGFSFVFNELAKEGSQTSAINLLSFNIGIEAGQLFIYSLAFVLTAMCKRYLTFERPLYVYVSVFTLMVSAYWIVTRSIPLLETIQA</sequence>
<gene>
    <name evidence="3" type="ORF">SAMN03080615_01926</name>
</gene>
<feature type="transmembrane region" description="Helical" evidence="1">
    <location>
        <begin position="384"/>
        <end position="401"/>
    </location>
</feature>
<reference evidence="4" key="1">
    <citation type="submission" date="2016-10" db="EMBL/GenBank/DDBJ databases">
        <authorList>
            <person name="Varghese N."/>
            <person name="Submissions S."/>
        </authorList>
    </citation>
    <scope>NUCLEOTIDE SEQUENCE [LARGE SCALE GENOMIC DNA]</scope>
    <source>
        <strain evidence="4">DSM 18887</strain>
    </source>
</reference>
<dbReference type="Pfam" id="PF13795">
    <property type="entry name" value="HupE_UreJ_2"/>
    <property type="match status" value="1"/>
</dbReference>
<name>A0A1H9H3U3_9GAMM</name>
<dbReference type="EMBL" id="FOGB01000005">
    <property type="protein sequence ID" value="SEQ57005.1"/>
    <property type="molecule type" value="Genomic_DNA"/>
</dbReference>
<evidence type="ECO:0000256" key="1">
    <source>
        <dbReference type="SAM" id="Phobius"/>
    </source>
</evidence>
<dbReference type="InterPro" id="IPR032809">
    <property type="entry name" value="Put_HupE_UreJ"/>
</dbReference>
<protein>
    <submittedName>
        <fullName evidence="3">HupE / UreJ protein</fullName>
    </submittedName>
</protein>
<proteinExistence type="predicted"/>
<keyword evidence="4" id="KW-1185">Reference proteome</keyword>
<evidence type="ECO:0000313" key="3">
    <source>
        <dbReference type="EMBL" id="SEQ57005.1"/>
    </source>
</evidence>
<dbReference type="AlphaFoldDB" id="A0A1H9H3U3"/>
<dbReference type="RefSeq" id="WP_175483498.1">
    <property type="nucleotide sequence ID" value="NZ_AP025284.1"/>
</dbReference>
<keyword evidence="1" id="KW-0812">Transmembrane</keyword>
<feature type="transmembrane region" description="Helical" evidence="1">
    <location>
        <begin position="319"/>
        <end position="338"/>
    </location>
</feature>
<organism evidence="3 4">
    <name type="scientific">Amphritea atlantica</name>
    <dbReference type="NCBI Taxonomy" id="355243"/>
    <lineage>
        <taxon>Bacteria</taxon>
        <taxon>Pseudomonadati</taxon>
        <taxon>Pseudomonadota</taxon>
        <taxon>Gammaproteobacteria</taxon>
        <taxon>Oceanospirillales</taxon>
        <taxon>Oceanospirillaceae</taxon>
        <taxon>Amphritea</taxon>
    </lineage>
</organism>
<keyword evidence="1" id="KW-1133">Transmembrane helix</keyword>
<keyword evidence="1" id="KW-0472">Membrane</keyword>
<feature type="signal peptide" evidence="2">
    <location>
        <begin position="1"/>
        <end position="22"/>
    </location>
</feature>
<evidence type="ECO:0000313" key="4">
    <source>
        <dbReference type="Proteomes" id="UP000198749"/>
    </source>
</evidence>
<feature type="transmembrane region" description="Helical" evidence="1">
    <location>
        <begin position="286"/>
        <end position="307"/>
    </location>
</feature>
<accession>A0A1H9H3U3</accession>
<dbReference type="STRING" id="355243.SAMN03080615_01926"/>